<evidence type="ECO:0000313" key="3">
    <source>
        <dbReference type="Proteomes" id="UP000516160"/>
    </source>
</evidence>
<comment type="similarity">
    <text evidence="1">Belongs to the MYG1 family.</text>
</comment>
<evidence type="ECO:0000256" key="1">
    <source>
        <dbReference type="ARBA" id="ARBA00010105"/>
    </source>
</evidence>
<dbReference type="KEGG" id="acae:HYG86_10055"/>
<gene>
    <name evidence="2" type="ORF">HYG86_10055</name>
</gene>
<dbReference type="GO" id="GO:0005737">
    <property type="term" value="C:cytoplasm"/>
    <property type="evidence" value="ECO:0007669"/>
    <property type="project" value="TreeGrafter"/>
</dbReference>
<dbReference type="EMBL" id="CP058559">
    <property type="protein sequence ID" value="QNO16666.1"/>
    <property type="molecule type" value="Genomic_DNA"/>
</dbReference>
<evidence type="ECO:0000313" key="2">
    <source>
        <dbReference type="EMBL" id="QNO16666.1"/>
    </source>
</evidence>
<sequence>MATAILKELYQVEVIRTRDEEILSKQDLVYDVGGGEFDHHGIEKVYRDDGTPYAASGLVWAKFGKEVISYIEPKLDSEEVEEVFQFIDRVLIKGIDALDNGLRPEKSDIRLLSIVSIISNFNPQWDSEKSEYEAFNEAVELASIVLKNTIEQRLSVLRAKEIVIKAYENRESPEILVLDVLCPYDETLRDIDENHEVLFVVYPRKDSYALQTIRGRGGKDKKPLPEEWAGKENEELASITGVDDAIFCHTGRFIVVAQSFEGIMELAKIALKEKDKQIKKEQNKSRFRLSVRFSNR</sequence>
<organism evidence="2 3">
    <name type="scientific">Alkalicella caledoniensis</name>
    <dbReference type="NCBI Taxonomy" id="2731377"/>
    <lineage>
        <taxon>Bacteria</taxon>
        <taxon>Bacillati</taxon>
        <taxon>Bacillota</taxon>
        <taxon>Clostridia</taxon>
        <taxon>Eubacteriales</taxon>
        <taxon>Proteinivoracaceae</taxon>
        <taxon>Alkalicella</taxon>
    </lineage>
</organism>
<protein>
    <submittedName>
        <fullName evidence="2">MYG1 family protein</fullName>
    </submittedName>
</protein>
<dbReference type="AlphaFoldDB" id="A0A7G9WDA4"/>
<dbReference type="Pfam" id="PF03690">
    <property type="entry name" value="MYG1_exonuc"/>
    <property type="match status" value="1"/>
</dbReference>
<keyword evidence="3" id="KW-1185">Reference proteome</keyword>
<name>A0A7G9WDA4_ALKCA</name>
<accession>A0A7G9WDA4</accession>
<dbReference type="PANTHER" id="PTHR11215">
    <property type="entry name" value="METAL DEPENDENT HYDROLASE - RELATED"/>
    <property type="match status" value="1"/>
</dbReference>
<dbReference type="InterPro" id="IPR003226">
    <property type="entry name" value="MYG1_exonuclease"/>
</dbReference>
<dbReference type="Proteomes" id="UP000516160">
    <property type="component" value="Chromosome"/>
</dbReference>
<reference evidence="2 3" key="1">
    <citation type="submission" date="2020-07" db="EMBL/GenBank/DDBJ databases">
        <title>Alkalicella. sp. LB2 genome.</title>
        <authorList>
            <person name="Postec A."/>
            <person name="Quemeneur M."/>
        </authorList>
    </citation>
    <scope>NUCLEOTIDE SEQUENCE [LARGE SCALE GENOMIC DNA]</scope>
    <source>
        <strain evidence="2 3">LB2</strain>
    </source>
</reference>
<dbReference type="PANTHER" id="PTHR11215:SF1">
    <property type="entry name" value="MYG1 EXONUCLEASE"/>
    <property type="match status" value="1"/>
</dbReference>
<proteinExistence type="inferred from homology"/>